<keyword evidence="3" id="KW-1185">Reference proteome</keyword>
<dbReference type="Pfam" id="PF01695">
    <property type="entry name" value="IstB_IS21"/>
    <property type="match status" value="1"/>
</dbReference>
<dbReference type="Proteomes" id="UP000092713">
    <property type="component" value="Unassembled WGS sequence"/>
</dbReference>
<protein>
    <submittedName>
        <fullName evidence="2">IstB-like ATP binding protein</fullName>
    </submittedName>
</protein>
<feature type="domain" description="IstB-like ATP-binding" evidence="1">
    <location>
        <begin position="3"/>
        <end position="32"/>
    </location>
</feature>
<dbReference type="EMBL" id="LOCQ01000026">
    <property type="protein sequence ID" value="OBV41600.1"/>
    <property type="molecule type" value="Genomic_DNA"/>
</dbReference>
<gene>
    <name evidence="2" type="ORF">ASR47_10373</name>
</gene>
<name>A0A1A7CA07_9BURK</name>
<dbReference type="AlphaFoldDB" id="A0A1A7CA07"/>
<dbReference type="GO" id="GO:0005524">
    <property type="term" value="F:ATP binding"/>
    <property type="evidence" value="ECO:0007669"/>
    <property type="project" value="InterPro"/>
</dbReference>
<proteinExistence type="predicted"/>
<accession>A0A1A7CA07</accession>
<sequence length="32" mass="3632">MTRSDLLEIIDDRAGNKATIITSQLPVEHWHA</sequence>
<evidence type="ECO:0000313" key="2">
    <source>
        <dbReference type="EMBL" id="OBV41600.1"/>
    </source>
</evidence>
<organism evidence="2 3">
    <name type="scientific">Janthinobacterium psychrotolerans</name>
    <dbReference type="NCBI Taxonomy" id="1747903"/>
    <lineage>
        <taxon>Bacteria</taxon>
        <taxon>Pseudomonadati</taxon>
        <taxon>Pseudomonadota</taxon>
        <taxon>Betaproteobacteria</taxon>
        <taxon>Burkholderiales</taxon>
        <taxon>Oxalobacteraceae</taxon>
        <taxon>Janthinobacterium</taxon>
    </lineage>
</organism>
<reference evidence="2 3" key="1">
    <citation type="submission" date="2016-04" db="EMBL/GenBank/DDBJ databases">
        <title>Draft genome sequence of Janthinobacterium psychrotolerans sp. nov., isolated from freshwater sediments in Denmark.</title>
        <authorList>
            <person name="Gong X."/>
            <person name="Skrivergaard S."/>
            <person name="Korsgaard B.S."/>
            <person name="Schreiber L."/>
            <person name="Marshall I.P."/>
            <person name="Finster K."/>
            <person name="Schramm A."/>
        </authorList>
    </citation>
    <scope>NUCLEOTIDE SEQUENCE [LARGE SCALE GENOMIC DNA]</scope>
    <source>
        <strain evidence="2 3">S3-2</strain>
    </source>
</reference>
<comment type="caution">
    <text evidence="2">The sequence shown here is derived from an EMBL/GenBank/DDBJ whole genome shotgun (WGS) entry which is preliminary data.</text>
</comment>
<dbReference type="InterPro" id="IPR002611">
    <property type="entry name" value="IstB_ATP-bd"/>
</dbReference>
<evidence type="ECO:0000259" key="1">
    <source>
        <dbReference type="Pfam" id="PF01695"/>
    </source>
</evidence>
<evidence type="ECO:0000313" key="3">
    <source>
        <dbReference type="Proteomes" id="UP000092713"/>
    </source>
</evidence>